<gene>
    <name evidence="2" type="ORF">A2370_02745</name>
</gene>
<dbReference type="AlphaFoldDB" id="A0A1G2QBF1"/>
<dbReference type="Proteomes" id="UP000176222">
    <property type="component" value="Unassembled WGS sequence"/>
</dbReference>
<evidence type="ECO:0000313" key="3">
    <source>
        <dbReference type="Proteomes" id="UP000176222"/>
    </source>
</evidence>
<evidence type="ECO:0000313" key="2">
    <source>
        <dbReference type="EMBL" id="OHA57904.1"/>
    </source>
</evidence>
<reference evidence="2 3" key="1">
    <citation type="journal article" date="2016" name="Nat. Commun.">
        <title>Thousands of microbial genomes shed light on interconnected biogeochemical processes in an aquifer system.</title>
        <authorList>
            <person name="Anantharaman K."/>
            <person name="Brown C.T."/>
            <person name="Hug L.A."/>
            <person name="Sharon I."/>
            <person name="Castelle C.J."/>
            <person name="Probst A.J."/>
            <person name="Thomas B.C."/>
            <person name="Singh A."/>
            <person name="Wilkins M.J."/>
            <person name="Karaoz U."/>
            <person name="Brodie E.L."/>
            <person name="Williams K.H."/>
            <person name="Hubbard S.S."/>
            <person name="Banfield J.F."/>
        </authorList>
    </citation>
    <scope>NUCLEOTIDE SEQUENCE [LARGE SCALE GENOMIC DNA]</scope>
</reference>
<name>A0A1G2QBF1_9BACT</name>
<dbReference type="EMBL" id="MHTH01000021">
    <property type="protein sequence ID" value="OHA57904.1"/>
    <property type="molecule type" value="Genomic_DNA"/>
</dbReference>
<keyword evidence="1" id="KW-0812">Transmembrane</keyword>
<feature type="transmembrane region" description="Helical" evidence="1">
    <location>
        <begin position="89"/>
        <end position="112"/>
    </location>
</feature>
<keyword evidence="1" id="KW-1133">Transmembrane helix</keyword>
<evidence type="ECO:0000256" key="1">
    <source>
        <dbReference type="SAM" id="Phobius"/>
    </source>
</evidence>
<keyword evidence="1" id="KW-0472">Membrane</keyword>
<sequence>MLSLFGLYRNLFVFFSNFFSLPILIRTWFSPWRRLDEKYPKNIIDLEAWASVFILNLLMRAVGFFMRTIIITLGLVFIGLLIISFPIILVIWLLAPFLVIFLFLLGLGLIFFK</sequence>
<accession>A0A1G2QBF1</accession>
<protein>
    <submittedName>
        <fullName evidence="2">Uncharacterized protein</fullName>
    </submittedName>
</protein>
<feature type="transmembrane region" description="Helical" evidence="1">
    <location>
        <begin position="64"/>
        <end position="83"/>
    </location>
</feature>
<dbReference type="STRING" id="1802436.A2370_02745"/>
<comment type="caution">
    <text evidence="2">The sequence shown here is derived from an EMBL/GenBank/DDBJ whole genome shotgun (WGS) entry which is preliminary data.</text>
</comment>
<proteinExistence type="predicted"/>
<feature type="transmembrane region" description="Helical" evidence="1">
    <location>
        <begin position="12"/>
        <end position="29"/>
    </location>
</feature>
<organism evidence="2 3">
    <name type="scientific">Candidatus Vogelbacteria bacterium RIFOXYB1_FULL_42_16</name>
    <dbReference type="NCBI Taxonomy" id="1802436"/>
    <lineage>
        <taxon>Bacteria</taxon>
        <taxon>Candidatus Vogeliibacteriota</taxon>
    </lineage>
</organism>